<keyword evidence="2" id="KW-0040">ANK repeat</keyword>
<feature type="compositionally biased region" description="Basic and acidic residues" evidence="3">
    <location>
        <begin position="290"/>
        <end position="310"/>
    </location>
</feature>
<comment type="caution">
    <text evidence="4">The sequence shown here is derived from an EMBL/GenBank/DDBJ whole genome shotgun (WGS) entry which is preliminary data.</text>
</comment>
<dbReference type="PANTHER" id="PTHR24198:SF165">
    <property type="entry name" value="ANKYRIN REPEAT-CONTAINING PROTEIN-RELATED"/>
    <property type="match status" value="1"/>
</dbReference>
<sequence length="741" mass="80360">MDTVTLLPGTGHHPSQEPSSRFNNNGLHHAKQKCTSATCCSPSRIWRSIQQFIGEGNKQDLIKLCQDPNRSSHVLRVLLTSRLTNDASLYPASNKHRVVQLSTDDSCGISSLLFRSKVNATFGKSATDLNALQLALFHRQEGIAYYLLQLVRQHASDKETGLFVNHLWGTRNGSLHLACFLGMPRVVQLLLEMGVVPDAVNGKLKMPLDCCLAMENSGRQSASLMDCRTLIERALDIKNGKKLSVDASSLSASTSVETLERAGGGGGGPTSLDTSSSGGDVGGGDTDSLSEQRKDLNTVSPRQHETHDRTSTMVKPASKSIVKGVCPPLRRGVMVPPPPSILSHWPVDSYVQVHSIADGDGCLMDSSPAFMYRHEQQSKQRQPCYGLDSLQSMTLEYVSWSSPLLPVDGVLCGDGGGNPASNLCPLDDDLDQDALSLRGGAMSSVKKLDYDSNKQDPGISDNDGVHSLNGMEAMMTRSDTGDDTYGATDKTSTTTGVGDEMAPSQGINDGGGSYSFAKPSSLSSGTAGGGNEDGDDDDVNRRKHKHHRHRVHFDPKVVLMEACIRGDLQEVDQVIMQQQADTSWLLSDHYGGAGFQDRTLLQLALMHGHESLVHYLVKKVKVNINQVDADGWTALHYAAALGQWKNMEYLASSDLINLFAETDDGFLIQDCPSTEMERFRCRLVIARALRKLARSTQFSGTKCTSAAHSRLGILVDALYSTVLSYEILGEKKYANSALNGF</sequence>
<evidence type="ECO:0000256" key="2">
    <source>
        <dbReference type="ARBA" id="ARBA00023043"/>
    </source>
</evidence>
<reference evidence="4 5" key="1">
    <citation type="submission" date="2016-07" db="EMBL/GenBank/DDBJ databases">
        <title>Pervasive Adenine N6-methylation of Active Genes in Fungi.</title>
        <authorList>
            <consortium name="DOE Joint Genome Institute"/>
            <person name="Mondo S.J."/>
            <person name="Dannebaum R.O."/>
            <person name="Kuo R.C."/>
            <person name="Labutti K."/>
            <person name="Haridas S."/>
            <person name="Kuo A."/>
            <person name="Salamov A."/>
            <person name="Ahrendt S.R."/>
            <person name="Lipzen A."/>
            <person name="Sullivan W."/>
            <person name="Andreopoulos W.B."/>
            <person name="Clum A."/>
            <person name="Lindquist E."/>
            <person name="Daum C."/>
            <person name="Ramamoorthy G.K."/>
            <person name="Gryganskyi A."/>
            <person name="Culley D."/>
            <person name="Magnuson J.K."/>
            <person name="James T.Y."/>
            <person name="O'Malley M.A."/>
            <person name="Stajich J.E."/>
            <person name="Spatafora J.W."/>
            <person name="Visel A."/>
            <person name="Grigoriev I.V."/>
        </authorList>
    </citation>
    <scope>NUCLEOTIDE SEQUENCE [LARGE SCALE GENOMIC DNA]</scope>
    <source>
        <strain evidence="4 5">NRRL 1336</strain>
    </source>
</reference>
<dbReference type="EMBL" id="MCGE01000002">
    <property type="protein sequence ID" value="ORZ24116.1"/>
    <property type="molecule type" value="Genomic_DNA"/>
</dbReference>
<keyword evidence="5" id="KW-1185">Reference proteome</keyword>
<keyword evidence="1" id="KW-0677">Repeat</keyword>
<organism evidence="4 5">
    <name type="scientific">Absidia repens</name>
    <dbReference type="NCBI Taxonomy" id="90262"/>
    <lineage>
        <taxon>Eukaryota</taxon>
        <taxon>Fungi</taxon>
        <taxon>Fungi incertae sedis</taxon>
        <taxon>Mucoromycota</taxon>
        <taxon>Mucoromycotina</taxon>
        <taxon>Mucoromycetes</taxon>
        <taxon>Mucorales</taxon>
        <taxon>Cunninghamellaceae</taxon>
        <taxon>Absidia</taxon>
    </lineage>
</organism>
<feature type="region of interest" description="Disordered" evidence="3">
    <location>
        <begin position="1"/>
        <end position="27"/>
    </location>
</feature>
<dbReference type="Gene3D" id="1.25.40.20">
    <property type="entry name" value="Ankyrin repeat-containing domain"/>
    <property type="match status" value="2"/>
</dbReference>
<evidence type="ECO:0000256" key="3">
    <source>
        <dbReference type="SAM" id="MobiDB-lite"/>
    </source>
</evidence>
<feature type="region of interest" description="Disordered" evidence="3">
    <location>
        <begin position="256"/>
        <end position="318"/>
    </location>
</feature>
<evidence type="ECO:0000313" key="5">
    <source>
        <dbReference type="Proteomes" id="UP000193560"/>
    </source>
</evidence>
<feature type="region of interest" description="Disordered" evidence="3">
    <location>
        <begin position="448"/>
        <end position="467"/>
    </location>
</feature>
<dbReference type="OrthoDB" id="428895at2759"/>
<evidence type="ECO:0000256" key="1">
    <source>
        <dbReference type="ARBA" id="ARBA00022737"/>
    </source>
</evidence>
<dbReference type="Proteomes" id="UP000193560">
    <property type="component" value="Unassembled WGS sequence"/>
</dbReference>
<dbReference type="SMART" id="SM00248">
    <property type="entry name" value="ANK"/>
    <property type="match status" value="4"/>
</dbReference>
<feature type="compositionally biased region" description="Polar residues" evidence="3">
    <location>
        <begin position="16"/>
        <end position="26"/>
    </location>
</feature>
<feature type="region of interest" description="Disordered" evidence="3">
    <location>
        <begin position="476"/>
        <end position="548"/>
    </location>
</feature>
<dbReference type="STRING" id="90262.A0A1X2IXP8"/>
<protein>
    <submittedName>
        <fullName evidence="4">Ankyrin repeat-containing domain protein</fullName>
    </submittedName>
</protein>
<proteinExistence type="predicted"/>
<evidence type="ECO:0000313" key="4">
    <source>
        <dbReference type="EMBL" id="ORZ24116.1"/>
    </source>
</evidence>
<dbReference type="SUPFAM" id="SSF48403">
    <property type="entry name" value="Ankyrin repeat"/>
    <property type="match status" value="1"/>
</dbReference>
<dbReference type="Pfam" id="PF12796">
    <property type="entry name" value="Ank_2"/>
    <property type="match status" value="1"/>
</dbReference>
<dbReference type="PANTHER" id="PTHR24198">
    <property type="entry name" value="ANKYRIN REPEAT AND PROTEIN KINASE DOMAIN-CONTAINING PROTEIN"/>
    <property type="match status" value="1"/>
</dbReference>
<dbReference type="AlphaFoldDB" id="A0A1X2IXP8"/>
<dbReference type="InterPro" id="IPR002110">
    <property type="entry name" value="Ankyrin_rpt"/>
</dbReference>
<dbReference type="InterPro" id="IPR036770">
    <property type="entry name" value="Ankyrin_rpt-contain_sf"/>
</dbReference>
<accession>A0A1X2IXP8</accession>
<gene>
    <name evidence="4" type="ORF">BCR42DRAFT_486431</name>
</gene>
<name>A0A1X2IXP8_9FUNG</name>